<keyword evidence="5" id="KW-0677">Repeat</keyword>
<keyword evidence="9 11" id="KW-0206">Cytoskeleton</keyword>
<dbReference type="InterPro" id="IPR002151">
    <property type="entry name" value="Kinesin_light"/>
</dbReference>
<accession>A0A0P5Y328</accession>
<comment type="subcellular location">
    <subcellularLocation>
        <location evidence="1 11">Cytoplasm</location>
        <location evidence="1 11">Cytoskeleton</location>
    </subcellularLocation>
</comment>
<dbReference type="InterPro" id="IPR019734">
    <property type="entry name" value="TPR_rpt"/>
</dbReference>
<keyword evidence="6" id="KW-0802">TPR repeat</keyword>
<keyword evidence="7 12" id="KW-0175">Coiled coil</keyword>
<evidence type="ECO:0000256" key="5">
    <source>
        <dbReference type="ARBA" id="ARBA00022737"/>
    </source>
</evidence>
<feature type="coiled-coil region" evidence="12">
    <location>
        <begin position="93"/>
        <end position="155"/>
    </location>
</feature>
<name>A0A0P5Y328_9CRUS</name>
<dbReference type="PROSITE" id="PS01160">
    <property type="entry name" value="KINESIN_LIGHT"/>
    <property type="match status" value="1"/>
</dbReference>
<dbReference type="GO" id="GO:0019894">
    <property type="term" value="F:kinesin binding"/>
    <property type="evidence" value="ECO:0007669"/>
    <property type="project" value="TreeGrafter"/>
</dbReference>
<dbReference type="Pfam" id="PF13374">
    <property type="entry name" value="TPR_10"/>
    <property type="match status" value="2"/>
</dbReference>
<evidence type="ECO:0000256" key="3">
    <source>
        <dbReference type="ARBA" id="ARBA00022490"/>
    </source>
</evidence>
<keyword evidence="8 11" id="KW-0505">Motor protein</keyword>
<evidence type="ECO:0000256" key="7">
    <source>
        <dbReference type="ARBA" id="ARBA00023054"/>
    </source>
</evidence>
<evidence type="ECO:0000256" key="1">
    <source>
        <dbReference type="ARBA" id="ARBA00004245"/>
    </source>
</evidence>
<organism evidence="14">
    <name type="scientific">Daphnia magna</name>
    <dbReference type="NCBI Taxonomy" id="35525"/>
    <lineage>
        <taxon>Eukaryota</taxon>
        <taxon>Metazoa</taxon>
        <taxon>Ecdysozoa</taxon>
        <taxon>Arthropoda</taxon>
        <taxon>Crustacea</taxon>
        <taxon>Branchiopoda</taxon>
        <taxon>Diplostraca</taxon>
        <taxon>Cladocera</taxon>
        <taxon>Anomopoda</taxon>
        <taxon>Daphniidae</taxon>
        <taxon>Daphnia</taxon>
    </lineage>
</organism>
<evidence type="ECO:0000313" key="14">
    <source>
        <dbReference type="EMBL" id="JAN27980.1"/>
    </source>
</evidence>
<dbReference type="GO" id="GO:0005871">
    <property type="term" value="C:kinesin complex"/>
    <property type="evidence" value="ECO:0007669"/>
    <property type="project" value="UniProtKB-UniRule"/>
</dbReference>
<dbReference type="GO" id="GO:0007018">
    <property type="term" value="P:microtubule-based movement"/>
    <property type="evidence" value="ECO:0007669"/>
    <property type="project" value="TreeGrafter"/>
</dbReference>
<evidence type="ECO:0000256" key="8">
    <source>
        <dbReference type="ARBA" id="ARBA00023175"/>
    </source>
</evidence>
<dbReference type="InterPro" id="IPR011990">
    <property type="entry name" value="TPR-like_helical_dom_sf"/>
</dbReference>
<dbReference type="OrthoDB" id="413723at2759"/>
<dbReference type="FunFam" id="1.25.40.10:FF:000003">
    <property type="entry name" value="kinesin light chain isoform X1"/>
    <property type="match status" value="1"/>
</dbReference>
<dbReference type="GO" id="GO:0005874">
    <property type="term" value="C:microtubule"/>
    <property type="evidence" value="ECO:0007669"/>
    <property type="project" value="UniProtKB-UniRule"/>
</dbReference>
<feature type="region of interest" description="Disordered" evidence="13">
    <location>
        <begin position="163"/>
        <end position="208"/>
    </location>
</feature>
<dbReference type="PANTHER" id="PTHR45783">
    <property type="entry name" value="KINESIN LIGHT CHAIN"/>
    <property type="match status" value="1"/>
</dbReference>
<dbReference type="GO" id="GO:0005737">
    <property type="term" value="C:cytoplasm"/>
    <property type="evidence" value="ECO:0007669"/>
    <property type="project" value="TreeGrafter"/>
</dbReference>
<reference evidence="14" key="1">
    <citation type="submission" date="2015-10" db="EMBL/GenBank/DDBJ databases">
        <title>EvidentialGene: Evidence-directed Construction of Complete mRNA Transcriptomes without Genomes.</title>
        <authorList>
            <person name="Gilbert D.G."/>
        </authorList>
    </citation>
    <scope>NUCLEOTIDE SEQUENCE</scope>
</reference>
<feature type="compositionally biased region" description="Basic and acidic residues" evidence="13">
    <location>
        <begin position="504"/>
        <end position="543"/>
    </location>
</feature>
<evidence type="ECO:0000256" key="12">
    <source>
        <dbReference type="SAM" id="Coils"/>
    </source>
</evidence>
<keyword evidence="4 11" id="KW-0493">Microtubule</keyword>
<dbReference type="Gene3D" id="1.25.40.10">
    <property type="entry name" value="Tetratricopeptide repeat domain"/>
    <property type="match status" value="1"/>
</dbReference>
<evidence type="ECO:0000256" key="4">
    <source>
        <dbReference type="ARBA" id="ARBA00022701"/>
    </source>
</evidence>
<comment type="function">
    <text evidence="11">Kinesin is a microtubule-associated force-producing protein that play a role in organelle transport.</text>
</comment>
<dbReference type="SMART" id="SM00028">
    <property type="entry name" value="TPR"/>
    <property type="match status" value="5"/>
</dbReference>
<comment type="similarity">
    <text evidence="2 11">Belongs to the kinesin light chain family.</text>
</comment>
<dbReference type="PRINTS" id="PR00381">
    <property type="entry name" value="KINESINLIGHT"/>
</dbReference>
<proteinExistence type="inferred from homology"/>
<dbReference type="PANTHER" id="PTHR45783:SF3">
    <property type="entry name" value="KINESIN LIGHT CHAIN"/>
    <property type="match status" value="1"/>
</dbReference>
<dbReference type="PROSITE" id="PS50005">
    <property type="entry name" value="TPR"/>
    <property type="match status" value="3"/>
</dbReference>
<protein>
    <recommendedName>
        <fullName evidence="10 11">Kinesin light chain</fullName>
    </recommendedName>
</protein>
<dbReference type="InterPro" id="IPR015792">
    <property type="entry name" value="Kinesin_light_repeat"/>
</dbReference>
<comment type="subunit">
    <text evidence="11">Oligomeric complex composed of two heavy chains and two light chains.</text>
</comment>
<evidence type="ECO:0000256" key="13">
    <source>
        <dbReference type="SAM" id="MobiDB-lite"/>
    </source>
</evidence>
<dbReference type="AlphaFoldDB" id="A0A0P5Y328"/>
<sequence length="651" mass="72663">MSSVLQAHRLRKLESISKATTMTQEEIVSSTKTVSQGLEALRAEHQSILQGLNGSLKAATQEKLDANVIEEKANLIQKSLDMIDLGLGEAQVMVALATHLQALEAEKQKLRAQVRRLCQENAWLRDELANTQQRLQASEQAVAQLEEDKKHLEFVNTIKKYDADQEESTSDVSHKDKSDDPTIDLFPDDDADERGPMSPTPPSQLAQQANAGYEIPARLRTLHNLVIQYASQGRYEVAVPLCKQALEDLEKTSGHDHPDVATMLNILALVYRDQNKYKEAANLLNDALSIREKTLGENHPAVAATLNNLAVLYGKRGKYKDAEPLCKRALEIREKVLGKDHPDVAKQLNNLALLCQNQGKYEEVERYYQRALEIYESKLGPDDPNVAKTKNNLASAYLKQGKYKEAEVLYKQVLTRAHEREFGAIDGDNKTIWQVAEEREENKGQNKGNTPYGDYGGWHKAAKVDSPTVTTTLKNLGALYRRQGKYEAAETLEDCAMRSSSSKHPLDMNRLRSSRRSNEPNVDTKTRSARESAARRGSHESLDSVHTEVSDEWVGRTRRSGSFSKLRASIRKSSAKLMQKLVTRDDPTPSLAIDFPTGLASSMKRSNSLSVLNAQFQREQSLISNLMGLRGRTTSTEFIRPSLTAATANVT</sequence>
<dbReference type="EMBL" id="GDIQ01066757">
    <property type="protein sequence ID" value="JAN27980.1"/>
    <property type="molecule type" value="Transcribed_RNA"/>
</dbReference>
<keyword evidence="3 11" id="KW-0963">Cytoplasm</keyword>
<evidence type="ECO:0000256" key="2">
    <source>
        <dbReference type="ARBA" id="ARBA00009622"/>
    </source>
</evidence>
<dbReference type="Pfam" id="PF13424">
    <property type="entry name" value="TPR_12"/>
    <property type="match status" value="2"/>
</dbReference>
<evidence type="ECO:0000256" key="6">
    <source>
        <dbReference type="ARBA" id="ARBA00022803"/>
    </source>
</evidence>
<dbReference type="SUPFAM" id="SSF48452">
    <property type="entry name" value="TPR-like"/>
    <property type="match status" value="1"/>
</dbReference>
<evidence type="ECO:0000256" key="9">
    <source>
        <dbReference type="ARBA" id="ARBA00023212"/>
    </source>
</evidence>
<evidence type="ECO:0000256" key="10">
    <source>
        <dbReference type="ARBA" id="ARBA00067974"/>
    </source>
</evidence>
<feature type="region of interest" description="Disordered" evidence="13">
    <location>
        <begin position="495"/>
        <end position="543"/>
    </location>
</feature>
<evidence type="ECO:0000256" key="11">
    <source>
        <dbReference type="RuleBase" id="RU367020"/>
    </source>
</evidence>